<dbReference type="OrthoDB" id="9780685at2"/>
<evidence type="ECO:0000256" key="2">
    <source>
        <dbReference type="ARBA" id="ARBA00009077"/>
    </source>
</evidence>
<evidence type="ECO:0000256" key="3">
    <source>
        <dbReference type="ARBA" id="ARBA00012224"/>
    </source>
</evidence>
<dbReference type="InterPro" id="IPR000277">
    <property type="entry name" value="Cys/Met-Metab_PyrdxlP-dep_enz"/>
</dbReference>
<evidence type="ECO:0000256" key="6">
    <source>
        <dbReference type="ARBA" id="ARBA00023167"/>
    </source>
</evidence>
<dbReference type="InterPro" id="IPR015424">
    <property type="entry name" value="PyrdxlP-dep_Trfase"/>
</dbReference>
<dbReference type="PROSITE" id="PS00868">
    <property type="entry name" value="CYS_MET_METAB_PP"/>
    <property type="match status" value="1"/>
</dbReference>
<evidence type="ECO:0000313" key="10">
    <source>
        <dbReference type="EMBL" id="EHN59380.1"/>
    </source>
</evidence>
<dbReference type="Gene3D" id="3.40.640.10">
    <property type="entry name" value="Type I PLP-dependent aspartate aminotransferase-like (Major domain)"/>
    <property type="match status" value="1"/>
</dbReference>
<keyword evidence="11" id="KW-1185">Reference proteome</keyword>
<feature type="modified residue" description="N6-(pyridoxal phosphate)lysine" evidence="8">
    <location>
        <position position="198"/>
    </location>
</feature>
<keyword evidence="7 10" id="KW-0456">Lyase</keyword>
<dbReference type="InterPro" id="IPR015422">
    <property type="entry name" value="PyrdxlP-dep_Trfase_small"/>
</dbReference>
<dbReference type="EMBL" id="AFVZ01000001">
    <property type="protein sequence ID" value="EHN59380.1"/>
    <property type="molecule type" value="Genomic_DNA"/>
</dbReference>
<comment type="similarity">
    <text evidence="2 9">Belongs to the trans-sulfuration enzymes family.</text>
</comment>
<keyword evidence="6" id="KW-0486">Methionine biosynthesis</keyword>
<dbReference type="STRING" id="336988.NT96_00130"/>
<dbReference type="EC" id="4.4.1.13" evidence="3"/>
<comment type="cofactor">
    <cofactor evidence="1 9">
        <name>pyridoxal 5'-phosphate</name>
        <dbReference type="ChEBI" id="CHEBI:597326"/>
    </cofactor>
</comment>
<dbReference type="PIRSF" id="PIRSF001434">
    <property type="entry name" value="CGS"/>
    <property type="match status" value="1"/>
</dbReference>
<dbReference type="InterPro" id="IPR015421">
    <property type="entry name" value="PyrdxlP-dep_Trfase_major"/>
</dbReference>
<name>G9WGX2_9LACO</name>
<evidence type="ECO:0000256" key="7">
    <source>
        <dbReference type="ARBA" id="ARBA00023239"/>
    </source>
</evidence>
<dbReference type="AlphaFoldDB" id="G9WGX2"/>
<evidence type="ECO:0000256" key="9">
    <source>
        <dbReference type="RuleBase" id="RU362118"/>
    </source>
</evidence>
<dbReference type="GO" id="GO:0005737">
    <property type="term" value="C:cytoplasm"/>
    <property type="evidence" value="ECO:0007669"/>
    <property type="project" value="TreeGrafter"/>
</dbReference>
<sequence>MNDFSDPTKIIKLTTPHDPENGALNTPIYMTSTFSQPDLDHFHEFDYARSGNPTRQAGEKALAQLEGAEYGYLFSTGMAAISSVLLTFSAGDHLVISGHVYGGTYRVLNEILTRFNISHSYADFCDPDAVEAAIKPNTKALYIETPSNPTLDVTDIAAISKIAKAHHLISIADNTFMSPYLQKPLSLGADIVVHSATKFLSGHSDLLAGAVMTNDPELAKQIYFVQNAVGATLSSFDTWLLLRGLKTLAVRLDRSSASALKLASWLENQPQVVRVLYPGLPSHPGYEIQQKQAKNGGAVFSFDIGSEAAVRTFVAALKIPIFSVSLGATETIVSYPPKMSHAELSAADLKKEGITPGLLRVSVGLEDVDDLIADFKQALQQIK</sequence>
<dbReference type="RefSeq" id="WP_007746258.1">
    <property type="nucleotide sequence ID" value="NZ_CM001398.1"/>
</dbReference>
<protein>
    <recommendedName>
        <fullName evidence="3">cysteine-S-conjugate beta-lyase</fullName>
        <ecNumber evidence="3">4.4.1.13</ecNumber>
    </recommendedName>
</protein>
<dbReference type="PATRIC" id="fig|1045004.4.peg.1272"/>
<organism evidence="10 11">
    <name type="scientific">Oenococcus kitaharae DSM 17330</name>
    <dbReference type="NCBI Taxonomy" id="1045004"/>
    <lineage>
        <taxon>Bacteria</taxon>
        <taxon>Bacillati</taxon>
        <taxon>Bacillota</taxon>
        <taxon>Bacilli</taxon>
        <taxon>Lactobacillales</taxon>
        <taxon>Lactobacillaceae</taxon>
        <taxon>Oenococcus</taxon>
    </lineage>
</organism>
<dbReference type="GO" id="GO:0019346">
    <property type="term" value="P:transsulfuration"/>
    <property type="evidence" value="ECO:0007669"/>
    <property type="project" value="InterPro"/>
</dbReference>
<reference evidence="10 11" key="1">
    <citation type="journal article" date="2012" name="PLoS ONE">
        <title>Functional divergence in the genus oenococcus as predicted by genome sequencing of the newly-described species, Oenococcus kitaharae.</title>
        <authorList>
            <person name="Borneman A.R."/>
            <person name="McCarthy J.M."/>
            <person name="Chambers P.J."/>
            <person name="Bartowsky E.J."/>
        </authorList>
    </citation>
    <scope>NUCLEOTIDE SEQUENCE [LARGE SCALE GENOMIC DNA]</scope>
    <source>
        <strain evidence="11">DSM17330</strain>
    </source>
</reference>
<dbReference type="Pfam" id="PF01053">
    <property type="entry name" value="Cys_Met_Meta_PP"/>
    <property type="match status" value="1"/>
</dbReference>
<evidence type="ECO:0000313" key="11">
    <source>
        <dbReference type="Proteomes" id="UP000004959"/>
    </source>
</evidence>
<gene>
    <name evidence="10" type="ORF">OKIT_1297</name>
</gene>
<dbReference type="SUPFAM" id="SSF53383">
    <property type="entry name" value="PLP-dependent transferases"/>
    <property type="match status" value="1"/>
</dbReference>
<dbReference type="InterPro" id="IPR054542">
    <property type="entry name" value="Cys_met_metab_PP"/>
</dbReference>
<evidence type="ECO:0000256" key="1">
    <source>
        <dbReference type="ARBA" id="ARBA00001933"/>
    </source>
</evidence>
<evidence type="ECO:0000256" key="8">
    <source>
        <dbReference type="PIRSR" id="PIRSR001434-2"/>
    </source>
</evidence>
<dbReference type="GO" id="GO:0030170">
    <property type="term" value="F:pyridoxal phosphate binding"/>
    <property type="evidence" value="ECO:0007669"/>
    <property type="project" value="InterPro"/>
</dbReference>
<accession>G9WGX2</accession>
<dbReference type="FunFam" id="3.90.1150.10:FF:000033">
    <property type="entry name" value="Cystathionine gamma-synthase"/>
    <property type="match status" value="1"/>
</dbReference>
<evidence type="ECO:0000256" key="5">
    <source>
        <dbReference type="ARBA" id="ARBA00022898"/>
    </source>
</evidence>
<dbReference type="GO" id="GO:0047804">
    <property type="term" value="F:cysteine-S-conjugate beta-lyase activity"/>
    <property type="evidence" value="ECO:0007669"/>
    <property type="project" value="UniProtKB-EC"/>
</dbReference>
<keyword evidence="4" id="KW-0028">Amino-acid biosynthesis</keyword>
<dbReference type="HOGENOM" id="CLU_018986_2_0_9"/>
<proteinExistence type="inferred from homology"/>
<dbReference type="PANTHER" id="PTHR11808:SF50">
    <property type="entry name" value="CYSTATHIONINE BETA-LYASE"/>
    <property type="match status" value="1"/>
</dbReference>
<dbReference type="PANTHER" id="PTHR11808">
    <property type="entry name" value="TRANS-SULFURATION ENZYME FAMILY MEMBER"/>
    <property type="match status" value="1"/>
</dbReference>
<dbReference type="GO" id="GO:0009086">
    <property type="term" value="P:methionine biosynthetic process"/>
    <property type="evidence" value="ECO:0007669"/>
    <property type="project" value="UniProtKB-KW"/>
</dbReference>
<dbReference type="FunFam" id="3.40.640.10:FF:000009">
    <property type="entry name" value="Cystathionine gamma-synthase homolog"/>
    <property type="match status" value="1"/>
</dbReference>
<dbReference type="Gene3D" id="3.90.1150.10">
    <property type="entry name" value="Aspartate Aminotransferase, domain 1"/>
    <property type="match status" value="1"/>
</dbReference>
<dbReference type="eggNOG" id="COG0626">
    <property type="taxonomic scope" value="Bacteria"/>
</dbReference>
<dbReference type="CDD" id="cd00614">
    <property type="entry name" value="CGS_like"/>
    <property type="match status" value="1"/>
</dbReference>
<keyword evidence="5 8" id="KW-0663">Pyridoxal phosphate</keyword>
<evidence type="ECO:0000256" key="4">
    <source>
        <dbReference type="ARBA" id="ARBA00022605"/>
    </source>
</evidence>
<dbReference type="Proteomes" id="UP000004959">
    <property type="component" value="Chromosome"/>
</dbReference>
<comment type="caution">
    <text evidence="10">The sequence shown here is derived from an EMBL/GenBank/DDBJ whole genome shotgun (WGS) entry which is preliminary data.</text>
</comment>